<keyword evidence="1" id="KW-1133">Transmembrane helix</keyword>
<feature type="domain" description="DUF4474" evidence="2">
    <location>
        <begin position="62"/>
        <end position="303"/>
    </location>
</feature>
<reference evidence="3 4" key="1">
    <citation type="submission" date="2018-11" db="EMBL/GenBank/DDBJ databases">
        <title>Genomic Encyclopedia of Type Strains, Phase IV (KMG-IV): sequencing the most valuable type-strain genomes for metagenomic binning, comparative biology and taxonomic classification.</title>
        <authorList>
            <person name="Goeker M."/>
        </authorList>
    </citation>
    <scope>NUCLEOTIDE SEQUENCE [LARGE SCALE GENOMIC DNA]</scope>
    <source>
        <strain evidence="3 4">DSM 26537</strain>
    </source>
</reference>
<accession>A0A3N1XKG4</accession>
<evidence type="ECO:0000259" key="2">
    <source>
        <dbReference type="Pfam" id="PF14751"/>
    </source>
</evidence>
<evidence type="ECO:0000313" key="4">
    <source>
        <dbReference type="Proteomes" id="UP000273083"/>
    </source>
</evidence>
<proteinExistence type="predicted"/>
<evidence type="ECO:0000256" key="1">
    <source>
        <dbReference type="SAM" id="Phobius"/>
    </source>
</evidence>
<keyword evidence="1" id="KW-0472">Membrane</keyword>
<keyword evidence="1" id="KW-0812">Transmembrane</keyword>
<dbReference type="Proteomes" id="UP000273083">
    <property type="component" value="Unassembled WGS sequence"/>
</dbReference>
<feature type="transmembrane region" description="Helical" evidence="1">
    <location>
        <begin position="20"/>
        <end position="40"/>
    </location>
</feature>
<dbReference type="InterPro" id="IPR029322">
    <property type="entry name" value="DUF4474"/>
</dbReference>
<comment type="caution">
    <text evidence="3">The sequence shown here is derived from an EMBL/GenBank/DDBJ whole genome shotgun (WGS) entry which is preliminary data.</text>
</comment>
<dbReference type="Pfam" id="PF14751">
    <property type="entry name" value="DUF4474"/>
    <property type="match status" value="1"/>
</dbReference>
<gene>
    <name evidence="3" type="ORF">EDD66_107124</name>
</gene>
<evidence type="ECO:0000313" key="3">
    <source>
        <dbReference type="EMBL" id="ROR27210.1"/>
    </source>
</evidence>
<sequence>MIVYLISPSIITGVLQINLSLFILLHAVYIILGVLLFRVFRRKLLRQMVPETTDRNAQVETLNSELEPFGFSYNYKNDLFYSLMYCWQRNMGYCRFYDEAAAPLSMIIDCEPIRFEYNGRKWLIEFWKGQYGMTTGAEVGVYATTNLETDFPDFFNDTMYDSVSDEERLVMSFSLKKDNNLLFYREGLHWWLTGFKLGEYTNPKSLLMEIRISFPNTAMRDAFVDALFETGYSYENVFIKHYTVYIIFDKPKTKQPYTRTKLMQKFILGNNKFYCSFYKFITRKYDNTLDKLQYLRVYSPFLYRHALSIGKTKEFYKDYDRIKAFFNRIAIEDEDEDEDDNLNI</sequence>
<dbReference type="AlphaFoldDB" id="A0A3N1XKG4"/>
<organism evidence="3 4">
    <name type="scientific">Mobilisporobacter senegalensis</name>
    <dbReference type="NCBI Taxonomy" id="1329262"/>
    <lineage>
        <taxon>Bacteria</taxon>
        <taxon>Bacillati</taxon>
        <taxon>Bacillota</taxon>
        <taxon>Clostridia</taxon>
        <taxon>Lachnospirales</taxon>
        <taxon>Lachnospiraceae</taxon>
        <taxon>Mobilisporobacter</taxon>
    </lineage>
</organism>
<protein>
    <submittedName>
        <fullName evidence="3">Uncharacterized protein DUF4474</fullName>
    </submittedName>
</protein>
<dbReference type="EMBL" id="RJVG01000007">
    <property type="protein sequence ID" value="ROR27210.1"/>
    <property type="molecule type" value="Genomic_DNA"/>
</dbReference>
<keyword evidence="4" id="KW-1185">Reference proteome</keyword>
<dbReference type="RefSeq" id="WP_123609905.1">
    <property type="nucleotide sequence ID" value="NZ_RJVG01000007.1"/>
</dbReference>
<dbReference type="OrthoDB" id="1863351at2"/>
<name>A0A3N1XKG4_9FIRM</name>